<dbReference type="Proteomes" id="UP000388452">
    <property type="component" value="Chromosome"/>
</dbReference>
<dbReference type="RefSeq" id="WP_056964483.1">
    <property type="nucleotide sequence ID" value="NZ_CP045068.1"/>
</dbReference>
<evidence type="ECO:0000313" key="2">
    <source>
        <dbReference type="Proteomes" id="UP000388452"/>
    </source>
</evidence>
<sequence length="82" mass="9351">MPATKSGLKFDYARARIQNYLDDHEITRKDFSDEILAKYSTFNSFMVDDSRKLTIPALAKAAQVMGITYEKLISPLGPEDYK</sequence>
<reference evidence="1 2" key="1">
    <citation type="submission" date="2019-10" db="EMBL/GenBank/DDBJ databases">
        <title>Genome sequencing of Lactobacillus manihotivorans.</title>
        <authorList>
            <person name="Kim K."/>
        </authorList>
    </citation>
    <scope>NUCLEOTIDE SEQUENCE [LARGE SCALE GENOMIC DNA]</scope>
    <source>
        <strain evidence="1 2">LM010</strain>
    </source>
</reference>
<gene>
    <name evidence="1" type="ORF">LM010_10250</name>
</gene>
<accession>A0A5P8JSP1</accession>
<proteinExistence type="predicted"/>
<protein>
    <submittedName>
        <fullName evidence="1">XRE family transcriptional regulator</fullName>
    </submittedName>
</protein>
<evidence type="ECO:0000313" key="1">
    <source>
        <dbReference type="EMBL" id="QFQ91780.1"/>
    </source>
</evidence>
<dbReference type="AlphaFoldDB" id="A0A5P8JSP1"/>
<organism evidence="1 2">
    <name type="scientific">Lacticaseibacillus manihotivorans</name>
    <dbReference type="NCBI Taxonomy" id="88233"/>
    <lineage>
        <taxon>Bacteria</taxon>
        <taxon>Bacillati</taxon>
        <taxon>Bacillota</taxon>
        <taxon>Bacilli</taxon>
        <taxon>Lactobacillales</taxon>
        <taxon>Lactobacillaceae</taxon>
        <taxon>Lacticaseibacillus</taxon>
    </lineage>
</organism>
<dbReference type="EMBL" id="CP045068">
    <property type="protein sequence ID" value="QFQ91780.1"/>
    <property type="molecule type" value="Genomic_DNA"/>
</dbReference>
<name>A0A5P8JSP1_9LACO</name>